<dbReference type="InterPro" id="IPR046816">
    <property type="entry name" value="MmeI_Mtase"/>
</dbReference>
<dbReference type="InterPro" id="IPR029063">
    <property type="entry name" value="SAM-dependent_MTases_sf"/>
</dbReference>
<evidence type="ECO:0000256" key="2">
    <source>
        <dbReference type="ARBA" id="ARBA00011900"/>
    </source>
</evidence>
<dbReference type="Pfam" id="PF07669">
    <property type="entry name" value="Eco57I"/>
    <property type="match status" value="1"/>
</dbReference>
<dbReference type="PRINTS" id="PR00507">
    <property type="entry name" value="N12N6MTFRASE"/>
</dbReference>
<comment type="similarity">
    <text evidence="1">Belongs to the N(4)/N(6)-methyltransferase family.</text>
</comment>
<keyword evidence="5" id="KW-0949">S-adenosyl-L-methionine</keyword>
<dbReference type="STRING" id="1168035.SAMN05444280_101168"/>
<evidence type="ECO:0000256" key="1">
    <source>
        <dbReference type="ARBA" id="ARBA00006594"/>
    </source>
</evidence>
<keyword evidence="7" id="KW-0238">DNA-binding</keyword>
<dbReference type="SUPFAM" id="SSF143422">
    <property type="entry name" value="Transposase IS200-like"/>
    <property type="match status" value="1"/>
</dbReference>
<feature type="domain" description="Transposase IS200-like" evidence="10">
    <location>
        <begin position="606"/>
        <end position="780"/>
    </location>
</feature>
<name>A0A1M6ADP7_9BACT</name>
<dbReference type="Gene3D" id="3.40.50.12420">
    <property type="match status" value="1"/>
</dbReference>
<feature type="region of interest" description="Disordered" evidence="9">
    <location>
        <begin position="707"/>
        <end position="747"/>
    </location>
</feature>
<evidence type="ECO:0000256" key="6">
    <source>
        <dbReference type="ARBA" id="ARBA00022747"/>
    </source>
</evidence>
<dbReference type="Pfam" id="PF01797">
    <property type="entry name" value="Y1_Tnp"/>
    <property type="match status" value="1"/>
</dbReference>
<dbReference type="InterPro" id="IPR036515">
    <property type="entry name" value="Transposase_17_sf"/>
</dbReference>
<organism evidence="11 12">
    <name type="scientific">Tangfeifania diversioriginum</name>
    <dbReference type="NCBI Taxonomy" id="1168035"/>
    <lineage>
        <taxon>Bacteria</taxon>
        <taxon>Pseudomonadati</taxon>
        <taxon>Bacteroidota</taxon>
        <taxon>Bacteroidia</taxon>
        <taxon>Marinilabiliales</taxon>
        <taxon>Prolixibacteraceae</taxon>
        <taxon>Tangfeifania</taxon>
    </lineage>
</organism>
<dbReference type="GO" id="GO:0009307">
    <property type="term" value="P:DNA restriction-modification system"/>
    <property type="evidence" value="ECO:0007669"/>
    <property type="project" value="UniProtKB-KW"/>
</dbReference>
<dbReference type="Gene3D" id="3.40.50.150">
    <property type="entry name" value="Vaccinia Virus protein VP39"/>
    <property type="match status" value="1"/>
</dbReference>
<dbReference type="Proteomes" id="UP000184050">
    <property type="component" value="Unassembled WGS sequence"/>
</dbReference>
<keyword evidence="4" id="KW-0808">Transferase</keyword>
<evidence type="ECO:0000259" key="10">
    <source>
        <dbReference type="SMART" id="SM01321"/>
    </source>
</evidence>
<dbReference type="InterPro" id="IPR011639">
    <property type="entry name" value="MethylTrfase_TaqI-like_dom"/>
</dbReference>
<comment type="catalytic activity">
    <reaction evidence="8">
        <text>a 2'-deoxyadenosine in DNA + S-adenosyl-L-methionine = an N(6)-methyl-2'-deoxyadenosine in DNA + S-adenosyl-L-homocysteine + H(+)</text>
        <dbReference type="Rhea" id="RHEA:15197"/>
        <dbReference type="Rhea" id="RHEA-COMP:12418"/>
        <dbReference type="Rhea" id="RHEA-COMP:12419"/>
        <dbReference type="ChEBI" id="CHEBI:15378"/>
        <dbReference type="ChEBI" id="CHEBI:57856"/>
        <dbReference type="ChEBI" id="CHEBI:59789"/>
        <dbReference type="ChEBI" id="CHEBI:90615"/>
        <dbReference type="ChEBI" id="CHEBI:90616"/>
        <dbReference type="EC" id="2.1.1.72"/>
    </reaction>
</comment>
<dbReference type="EMBL" id="FQZE01000001">
    <property type="protein sequence ID" value="SHI34585.1"/>
    <property type="molecule type" value="Genomic_DNA"/>
</dbReference>
<dbReference type="GO" id="GO:0009007">
    <property type="term" value="F:site-specific DNA-methyltransferase (adenine-specific) activity"/>
    <property type="evidence" value="ECO:0007669"/>
    <property type="project" value="UniProtKB-EC"/>
</dbReference>
<protein>
    <recommendedName>
        <fullName evidence="2">site-specific DNA-methyltransferase (adenine-specific)</fullName>
        <ecNumber evidence="2">2.1.1.72</ecNumber>
    </recommendedName>
</protein>
<dbReference type="SMART" id="SM01321">
    <property type="entry name" value="Y1_Tnp"/>
    <property type="match status" value="1"/>
</dbReference>
<feature type="compositionally biased region" description="Basic and acidic residues" evidence="9">
    <location>
        <begin position="711"/>
        <end position="730"/>
    </location>
</feature>
<dbReference type="PANTHER" id="PTHR33841:SF5">
    <property type="entry name" value="DNA METHYLASE (MODIFICATION METHYLASE) (METHYLTRANSFERASE)-RELATED"/>
    <property type="match status" value="1"/>
</dbReference>
<dbReference type="PANTHER" id="PTHR33841">
    <property type="entry name" value="DNA METHYLTRANSFERASE YEEA-RELATED"/>
    <property type="match status" value="1"/>
</dbReference>
<keyword evidence="3 11" id="KW-0489">Methyltransferase</keyword>
<dbReference type="InterPro" id="IPR050953">
    <property type="entry name" value="N4_N6_ade-DNA_methylase"/>
</dbReference>
<accession>A0A1M6ADP7</accession>
<dbReference type="GO" id="GO:0006313">
    <property type="term" value="P:DNA transposition"/>
    <property type="evidence" value="ECO:0007669"/>
    <property type="project" value="InterPro"/>
</dbReference>
<dbReference type="PROSITE" id="PS00092">
    <property type="entry name" value="N6_MTASE"/>
    <property type="match status" value="1"/>
</dbReference>
<dbReference type="InterPro" id="IPR002052">
    <property type="entry name" value="DNA_methylase_N6_adenine_CS"/>
</dbReference>
<reference evidence="11 12" key="1">
    <citation type="submission" date="2016-11" db="EMBL/GenBank/DDBJ databases">
        <authorList>
            <person name="Jaros S."/>
            <person name="Januszkiewicz K."/>
            <person name="Wedrychowicz H."/>
        </authorList>
    </citation>
    <scope>NUCLEOTIDE SEQUENCE [LARGE SCALE GENOMIC DNA]</scope>
    <source>
        <strain evidence="11 12">DSM 27063</strain>
    </source>
</reference>
<dbReference type="GO" id="GO:0003677">
    <property type="term" value="F:DNA binding"/>
    <property type="evidence" value="ECO:0007669"/>
    <property type="project" value="UniProtKB-KW"/>
</dbReference>
<evidence type="ECO:0000256" key="7">
    <source>
        <dbReference type="ARBA" id="ARBA00023125"/>
    </source>
</evidence>
<dbReference type="GO" id="GO:0004803">
    <property type="term" value="F:transposase activity"/>
    <property type="evidence" value="ECO:0007669"/>
    <property type="project" value="InterPro"/>
</dbReference>
<dbReference type="InterPro" id="IPR025931">
    <property type="entry name" value="TaqI_C"/>
</dbReference>
<evidence type="ECO:0000313" key="12">
    <source>
        <dbReference type="Proteomes" id="UP000184050"/>
    </source>
</evidence>
<proteinExistence type="inferred from homology"/>
<evidence type="ECO:0000256" key="8">
    <source>
        <dbReference type="ARBA" id="ARBA00047942"/>
    </source>
</evidence>
<dbReference type="InterPro" id="IPR002686">
    <property type="entry name" value="Transposase_17"/>
</dbReference>
<keyword evidence="12" id="KW-1185">Reference proteome</keyword>
<evidence type="ECO:0000256" key="4">
    <source>
        <dbReference type="ARBA" id="ARBA00022679"/>
    </source>
</evidence>
<dbReference type="OrthoDB" id="9814572at2"/>
<dbReference type="Pfam" id="PF20473">
    <property type="entry name" value="MmeI_Mtase"/>
    <property type="match status" value="1"/>
</dbReference>
<keyword evidence="6" id="KW-0680">Restriction system</keyword>
<dbReference type="InterPro" id="IPR046817">
    <property type="entry name" value="MmeI_N"/>
</dbReference>
<dbReference type="Gene3D" id="3.30.70.1290">
    <property type="entry name" value="Transposase IS200-like"/>
    <property type="match status" value="1"/>
</dbReference>
<gene>
    <name evidence="11" type="ORF">SAMN05444280_101168</name>
</gene>
<evidence type="ECO:0000256" key="5">
    <source>
        <dbReference type="ARBA" id="ARBA00022691"/>
    </source>
</evidence>
<feature type="compositionally biased region" description="Polar residues" evidence="9">
    <location>
        <begin position="371"/>
        <end position="380"/>
    </location>
</feature>
<dbReference type="Pfam" id="PF12950">
    <property type="entry name" value="TaqI_C"/>
    <property type="match status" value="1"/>
</dbReference>
<dbReference type="RefSeq" id="WP_073164110.1">
    <property type="nucleotide sequence ID" value="NZ_FQZE01000001.1"/>
</dbReference>
<evidence type="ECO:0000256" key="9">
    <source>
        <dbReference type="SAM" id="MobiDB-lite"/>
    </source>
</evidence>
<dbReference type="GO" id="GO:0032259">
    <property type="term" value="P:methylation"/>
    <property type="evidence" value="ECO:0007669"/>
    <property type="project" value="UniProtKB-KW"/>
</dbReference>
<dbReference type="Pfam" id="PF20464">
    <property type="entry name" value="MmeI_N"/>
    <property type="match status" value="1"/>
</dbReference>
<dbReference type="EC" id="2.1.1.72" evidence="2"/>
<sequence>MSLFQKSVEKKYLNDLGSTLIDKKYTDFQDFFGSPEIQENIRNSKEEQYQGEFLIDLFVNILGYTKNPTPNFNLITELKNITNSKKADGAILKETIKQGAAAPCHEAIAIIELKGTDTTDLDKIETQAFGYKNHHPKCKYVITSNFEKLRFYIQNAVDHVDFDLFNLTHEQFSLMWLCLTKDNLLNDLPLKIKESSVLQEENITKKLYADYSKFREAIYNNLVKNNPETDKLLLFKKTQKLLDRFLFIFFAEDRLLLPPNSISEIVKQWADLKEKYDEYFPLYSRFKKYFGYMNTGYNGKRYDIYAYNGGLFKPDEVLDNITIDDDILYEHTLRLSNYDFETDVDVNILGHIFEHSLGEIENIQATIAEQPATQEHSGSNLLPKGEHATPEPAPGRLQAITHGIGEHAPHVSKRKKDGIFYTPKYITKYIVENTVGKLCEEKRVELGIVDEEYAKGRKNRKKEIVRTLDKKLEEYRNWLLTLTILDPACGSGAFLNQALEFLINEHRKIDELRGQLLGGAIIFSDITTDILEKNIYGVDLNEESVEIAKLSLWLRTAQKGRKLNTLSNNIKCGNSLIDDPEVAKATRGYNPVFNWYKEFPNIFYKKKKKAWHVTTATHNSRYSQRMFDNHVKKGEAVWLSEKEEIIVTETISEIVEKDRLNIVAYNICGDHAHIIISCTEEELPKIVQKIKAMSARACNIAMGRTTPMAGQREHAPRRDSEADARTREPAPAHLAVNTEENGEQAPRGKTQFHLWAEKFDAREVTSNEQLDNTIAYIRNNRNKHKLPENKILQKIIAEMTCTRRHAFRTEYDGGFDVVIGNPPYVHLEKIKETSIALKNAGYETYHSQGDIYCVFVEKGINLLKLNGLISYIMPNKWLQAGYGKPLREYFLKYKMFELIDFGDIQIFEGATTYPCIFTAQKSAPQKEISVSVLKESSSFDFKTNVLETAEIFQTDSFSGETWVISSQNEQAFLEKLKTKFTKLSDFVGGQSYRGVLTGLTEAFLIDEQTKQEIVTKDPKATEIIKPFLQGRNLSKYNTIIPNSYLILFEKGNTNKKIKNDFEAENWLPINYPSVYEWLKPFEERAKKRGDKGDYWWELRACDYYQKFSKPKIMYQKFQVKPCFIYDEQGLYCNDSMWIIPTENKALLGVLNSKMGWWLITKYCTQIQNGCQLIWKYFGQIPVPELNSPELTALVEKMLSLTKNQQTLTSKFIKYLKSQFAIEKLSRKLENWQELDFSNFIKELNKAIKKTGGEKLSKSDEMEWMELFANKRAEAQTNKSEIEKTDREIDQMVYELYGLTEEEIKIVENS</sequence>
<evidence type="ECO:0000313" key="11">
    <source>
        <dbReference type="EMBL" id="SHI34585.1"/>
    </source>
</evidence>
<dbReference type="SUPFAM" id="SSF53335">
    <property type="entry name" value="S-adenosyl-L-methionine-dependent methyltransferases"/>
    <property type="match status" value="1"/>
</dbReference>
<feature type="region of interest" description="Disordered" evidence="9">
    <location>
        <begin position="371"/>
        <end position="396"/>
    </location>
</feature>
<evidence type="ECO:0000256" key="3">
    <source>
        <dbReference type="ARBA" id="ARBA00022603"/>
    </source>
</evidence>